<dbReference type="EMBL" id="CAACVI010000023">
    <property type="protein sequence ID" value="VEN74091.1"/>
    <property type="molecule type" value="Genomic_DNA"/>
</dbReference>
<evidence type="ECO:0000313" key="3">
    <source>
        <dbReference type="EMBL" id="VEN74091.1"/>
    </source>
</evidence>
<proteinExistence type="predicted"/>
<reference evidence="3" key="1">
    <citation type="submission" date="2019-01" db="EMBL/GenBank/DDBJ databases">
        <authorList>
            <consortium name="Genoscope - CEA"/>
            <person name="William W."/>
        </authorList>
    </citation>
    <scope>NUCLEOTIDE SEQUENCE</scope>
    <source>
        <strain evidence="3">CR-1</strain>
    </source>
</reference>
<name>A0A484HLF6_9BACT</name>
<keyword evidence="2" id="KW-0812">Transmembrane</keyword>
<keyword evidence="2" id="KW-1133">Transmembrane helix</keyword>
<organism evidence="3">
    <name type="scientific">uncultured Desulfobacteraceae bacterium</name>
    <dbReference type="NCBI Taxonomy" id="218296"/>
    <lineage>
        <taxon>Bacteria</taxon>
        <taxon>Pseudomonadati</taxon>
        <taxon>Thermodesulfobacteriota</taxon>
        <taxon>Desulfobacteria</taxon>
        <taxon>Desulfobacterales</taxon>
        <taxon>Desulfobacteraceae</taxon>
        <taxon>environmental samples</taxon>
    </lineage>
</organism>
<evidence type="ECO:0000256" key="2">
    <source>
        <dbReference type="SAM" id="Phobius"/>
    </source>
</evidence>
<feature type="transmembrane region" description="Helical" evidence="2">
    <location>
        <begin position="110"/>
        <end position="128"/>
    </location>
</feature>
<feature type="transmembrane region" description="Helical" evidence="2">
    <location>
        <begin position="148"/>
        <end position="170"/>
    </location>
</feature>
<evidence type="ECO:0000256" key="1">
    <source>
        <dbReference type="SAM" id="MobiDB-lite"/>
    </source>
</evidence>
<feature type="transmembrane region" description="Helical" evidence="2">
    <location>
        <begin position="82"/>
        <end position="103"/>
    </location>
</feature>
<feature type="transmembrane region" description="Helical" evidence="2">
    <location>
        <begin position="182"/>
        <end position="203"/>
    </location>
</feature>
<dbReference type="AlphaFoldDB" id="A0A484HLF6"/>
<keyword evidence="2" id="KW-0472">Membrane</keyword>
<feature type="region of interest" description="Disordered" evidence="1">
    <location>
        <begin position="351"/>
        <end position="379"/>
    </location>
</feature>
<accession>A0A484HLF6</accession>
<gene>
    <name evidence="3" type="ORF">EPICR_30021</name>
</gene>
<protein>
    <submittedName>
        <fullName evidence="3">Putative magnetosome protein conserved in Magnetomorum sp. HK-1</fullName>
    </submittedName>
</protein>
<feature type="transmembrane region" description="Helical" evidence="2">
    <location>
        <begin position="41"/>
        <end position="62"/>
    </location>
</feature>
<sequence length="379" mass="41995">MAELSQIKDKPYFSGEDVMADDAEAYSDAPARRVPIDAGRLTTNLILTVAIFVGLPVLWFYFSTSPENLKRLTFLTLPFFNLVYIFLLSAVTLIVSSFFLVPLKPFLTGPLFLLSLFCSFPLIIGLQHRLDFSQVVAGIEFFKDWPFFLRPAWILSHFLFPAGIIMFVFLYARALFSKKNAYVYLFSIILVSGAAFLSMSSIVRAGQPNLIALFQPETAPAPGNIQTPRDLDLADNLAGHPDGLSTSRTAAPMAMVSDARDSAPMDLSGALQQESPPPGMMGNLENKLKSLIGLIDQKISQMENQAGKEKTRQTKAIAAMETQIKIVSSRMEYISARLDAMETKWMESRDLNLKNSQVPEIAGEKQAPRGKGGKNEKKH</sequence>